<protein>
    <submittedName>
        <fullName evidence="1">DUF3024 domain-containing protein</fullName>
    </submittedName>
</protein>
<evidence type="ECO:0000313" key="2">
    <source>
        <dbReference type="Proteomes" id="UP000614424"/>
    </source>
</evidence>
<dbReference type="EMBL" id="JACNJZ010000061">
    <property type="protein sequence ID" value="MBC8316937.1"/>
    <property type="molecule type" value="Genomic_DNA"/>
</dbReference>
<gene>
    <name evidence="1" type="ORF">H8E41_03460</name>
</gene>
<accession>A0A8J6NCW8</accession>
<dbReference type="AlphaFoldDB" id="A0A8J6NCW8"/>
<dbReference type="Pfam" id="PF11225">
    <property type="entry name" value="DUF3024"/>
    <property type="match status" value="1"/>
</dbReference>
<comment type="caution">
    <text evidence="1">The sequence shown here is derived from an EMBL/GenBank/DDBJ whole genome shotgun (WGS) entry which is preliminary data.</text>
</comment>
<reference evidence="1 2" key="1">
    <citation type="submission" date="2020-08" db="EMBL/GenBank/DDBJ databases">
        <title>Bridging the membrane lipid divide: bacteria of the FCB group superphylum have the potential to synthesize archaeal ether lipids.</title>
        <authorList>
            <person name="Villanueva L."/>
            <person name="Von Meijenfeldt F.A.B."/>
            <person name="Westbye A.B."/>
            <person name="Yadav S."/>
            <person name="Hopmans E.C."/>
            <person name="Dutilh B.E."/>
            <person name="Sinninghe Damste J.S."/>
        </authorList>
    </citation>
    <scope>NUCLEOTIDE SEQUENCE [LARGE SCALE GENOMIC DNA]</scope>
    <source>
        <strain evidence="1">NIOZ-UU47</strain>
    </source>
</reference>
<evidence type="ECO:0000313" key="1">
    <source>
        <dbReference type="EMBL" id="MBC8316937.1"/>
    </source>
</evidence>
<dbReference type="InterPro" id="IPR021388">
    <property type="entry name" value="DUF3024"/>
</dbReference>
<name>A0A8J6NCW8_9BACT</name>
<organism evidence="1 2">
    <name type="scientific">Candidatus Desulfobia pelagia</name>
    <dbReference type="NCBI Taxonomy" id="2841692"/>
    <lineage>
        <taxon>Bacteria</taxon>
        <taxon>Pseudomonadati</taxon>
        <taxon>Thermodesulfobacteriota</taxon>
        <taxon>Desulfobulbia</taxon>
        <taxon>Desulfobulbales</taxon>
        <taxon>Desulfobulbaceae</taxon>
        <taxon>Candidatus Desulfobia</taxon>
    </lineage>
</organism>
<proteinExistence type="predicted"/>
<dbReference type="Proteomes" id="UP000614424">
    <property type="component" value="Unassembled WGS sequence"/>
</dbReference>
<sequence length="115" mass="13458">MSLSEFEIKRIEKIVGAFIENKRPPVHIRNQLDLGYSITGQSVEIFEIRPVWNNPEKRITLPVAKATYVKKSNIWKVYWQKADLKWNGYEPNPQAKTIEQFVAIVEEDAYACFWG</sequence>